<name>A0AAW3JWF1_9FIRM</name>
<keyword evidence="1" id="KW-0175">Coiled coil</keyword>
<feature type="region of interest" description="Disordered" evidence="2">
    <location>
        <begin position="179"/>
        <end position="205"/>
    </location>
</feature>
<comment type="caution">
    <text evidence="3">The sequence shown here is derived from an EMBL/GenBank/DDBJ whole genome shotgun (WGS) entry which is preliminary data.</text>
</comment>
<reference evidence="3 4" key="1">
    <citation type="submission" date="2015-10" db="EMBL/GenBank/DDBJ databases">
        <title>Butyribacter intestini gen. nov., sp. nov., a butyric acid-producing bacterium of the family Lachnospiraceae isolated from the human faeces.</title>
        <authorList>
            <person name="Zou Y."/>
            <person name="Xue W."/>
            <person name="Luo G."/>
            <person name="Lv M."/>
        </authorList>
    </citation>
    <scope>NUCLEOTIDE SEQUENCE [LARGE SCALE GENOMIC DNA]</scope>
    <source>
        <strain evidence="3 4">TF01-11</strain>
    </source>
</reference>
<dbReference type="EMBL" id="LLKB01000001">
    <property type="protein sequence ID" value="KQC86685.1"/>
    <property type="molecule type" value="Genomic_DNA"/>
</dbReference>
<dbReference type="AlphaFoldDB" id="A0AAW3JWF1"/>
<feature type="coiled-coil region" evidence="1">
    <location>
        <begin position="23"/>
        <end position="57"/>
    </location>
</feature>
<evidence type="ECO:0008006" key="5">
    <source>
        <dbReference type="Google" id="ProtNLM"/>
    </source>
</evidence>
<dbReference type="RefSeq" id="WP_055942506.1">
    <property type="nucleotide sequence ID" value="NZ_JAQDCV010000001.1"/>
</dbReference>
<accession>A0AAW3JWF1</accession>
<dbReference type="Proteomes" id="UP000050833">
    <property type="component" value="Unassembled WGS sequence"/>
</dbReference>
<organism evidence="3 4">
    <name type="scientific">Butyribacter intestini</name>
    <dbReference type="NCBI Taxonomy" id="1703332"/>
    <lineage>
        <taxon>Bacteria</taxon>
        <taxon>Bacillati</taxon>
        <taxon>Bacillota</taxon>
        <taxon>Clostridia</taxon>
        <taxon>Lachnospirales</taxon>
        <taxon>Lachnospiraceae</taxon>
        <taxon>Butyribacter</taxon>
    </lineage>
</organism>
<evidence type="ECO:0000256" key="1">
    <source>
        <dbReference type="SAM" id="Coils"/>
    </source>
</evidence>
<gene>
    <name evidence="3" type="ORF">APZ18_05845</name>
</gene>
<evidence type="ECO:0000313" key="3">
    <source>
        <dbReference type="EMBL" id="KQC86685.1"/>
    </source>
</evidence>
<dbReference type="Pfam" id="PF19610">
    <property type="entry name" value="DUF6115"/>
    <property type="match status" value="1"/>
</dbReference>
<protein>
    <recommendedName>
        <fullName evidence="5">Helix-turn-helix domain of resolvase</fullName>
    </recommendedName>
</protein>
<keyword evidence="4" id="KW-1185">Reference proteome</keyword>
<proteinExistence type="predicted"/>
<dbReference type="InterPro" id="IPR046118">
    <property type="entry name" value="DUF6115"/>
</dbReference>
<evidence type="ECO:0000256" key="2">
    <source>
        <dbReference type="SAM" id="MobiDB-lite"/>
    </source>
</evidence>
<sequence length="244" mass="27550">MIAIEIIMLIIGIAAVIASFRLSDEKETDNTKSNIDAEELEEKIKDAVKETEDYIITKADEKFSQISNDKIMGFNEYSKEVFDKIEKNHEETVFLYNMLTEKEKEIQKLVHSVDTTNAGLRDEAAKTYQEVKKQLSDVDSAIRQIEVENVRNTGEDEKSNEAFSSVLDDDEAKAIAEITETSDGGYSEEENTYYDGNKRNDNSSNSNSEIIALYKKGISILEISKMLSIGQGEVKLVVDLYNAR</sequence>
<evidence type="ECO:0000313" key="4">
    <source>
        <dbReference type="Proteomes" id="UP000050833"/>
    </source>
</evidence>